<feature type="domain" description="DUF6449" evidence="2">
    <location>
        <begin position="467"/>
        <end position="611"/>
    </location>
</feature>
<comment type="caution">
    <text evidence="3">The sequence shown here is derived from an EMBL/GenBank/DDBJ whole genome shotgun (WGS) entry which is preliminary data.</text>
</comment>
<dbReference type="InterPro" id="IPR045611">
    <property type="entry name" value="DUF6449"/>
</dbReference>
<dbReference type="AlphaFoldDB" id="A0A8I0DSM6"/>
<keyword evidence="1" id="KW-0472">Membrane</keyword>
<keyword evidence="1" id="KW-0812">Transmembrane</keyword>
<protein>
    <recommendedName>
        <fullName evidence="2">DUF6449 domain-containing protein</fullName>
    </recommendedName>
</protein>
<feature type="transmembrane region" description="Helical" evidence="1">
    <location>
        <begin position="311"/>
        <end position="333"/>
    </location>
</feature>
<feature type="transmembrane region" description="Helical" evidence="1">
    <location>
        <begin position="117"/>
        <end position="137"/>
    </location>
</feature>
<evidence type="ECO:0000256" key="1">
    <source>
        <dbReference type="SAM" id="Phobius"/>
    </source>
</evidence>
<proteinExistence type="predicted"/>
<name>A0A8I0DSM6_9FIRM</name>
<sequence length="716" mass="81376">MKSKIYSSRYMKISSKGMIWIPAFVTIGFLLAFPVTELIMLGNWFGMEYTAEQISLLYENLWRNGFMVSGLAVAALAALFNGISQFWYLYSPRKIDFYHSLPVKRSRMFWYKSLQSLLYFLLPYLVMEFFSVCIGAMRGFFSLHLMRMAFVMLVFHLLLYLLLYFSVVLVICITGHLLMGALLLVAAAAYGPVFSVLLDLYERAFYYTRSESSYCLVKVLKELISPVALAYTFVKKYAEGNYGGMLIAVLLVTAVLGGLGYCAFVHRKSERTGMAFVFPWAGTAVKFLVVVSGGLGIGFVFYMLSNDSSRTIWWIFGLILGTILSGGIMEIIYYRDFRKFFSHKLQFAVNGVCVALVACVFFFDLTGYDEYIPSYDKIENIAIGSADNSWEIAYNVKVNEDGTVTMLDSGDSVGNDLGVDQNIYEIMKKLAKESKAAYKEILQDSHSMWSSNLWDPSGNTLGIKVRYDLKSGSVVYRKYMVGLDDIKNLWKEGMTEGTLKSEYYSILELDDKYVDEVKCDFITGQSISLFQDNKAKKQLLVDALRQDIKEADSEVLTGEPCAGLSIGYSGVPFVESVNAMGTGQTGNYYFSPCFYVFPQFKRTVEILKETGYPISMDDVDLSSVEVQYYMDEYHNEVSSPIVYDQPEQLKELKKVLRCYQLVPFWEKREEESWDSLKVVIGGVESEASWAILEKDVPEFMKEDSQRALSFEVLEEE</sequence>
<organism evidence="3 4">
    <name type="scientific">Blautia segnis</name>
    <dbReference type="NCBI Taxonomy" id="2763030"/>
    <lineage>
        <taxon>Bacteria</taxon>
        <taxon>Bacillati</taxon>
        <taxon>Bacillota</taxon>
        <taxon>Clostridia</taxon>
        <taxon>Lachnospirales</taxon>
        <taxon>Lachnospiraceae</taxon>
        <taxon>Blautia</taxon>
    </lineage>
</organism>
<evidence type="ECO:0000259" key="2">
    <source>
        <dbReference type="Pfam" id="PF20047"/>
    </source>
</evidence>
<feature type="transmembrane region" description="Helical" evidence="1">
    <location>
        <begin position="66"/>
        <end position="90"/>
    </location>
</feature>
<feature type="transmembrane region" description="Helical" evidence="1">
    <location>
        <begin position="276"/>
        <end position="305"/>
    </location>
</feature>
<feature type="transmembrane region" description="Helical" evidence="1">
    <location>
        <begin position="177"/>
        <end position="198"/>
    </location>
</feature>
<dbReference type="Pfam" id="PF20047">
    <property type="entry name" value="DUF6449"/>
    <property type="match status" value="1"/>
</dbReference>
<reference evidence="3 4" key="1">
    <citation type="submission" date="2020-08" db="EMBL/GenBank/DDBJ databases">
        <title>Genome public.</title>
        <authorList>
            <person name="Liu C."/>
            <person name="Sun Q."/>
        </authorList>
    </citation>
    <scope>NUCLEOTIDE SEQUENCE [LARGE SCALE GENOMIC DNA]</scope>
    <source>
        <strain evidence="3 4">BX17</strain>
    </source>
</reference>
<evidence type="ECO:0000313" key="3">
    <source>
        <dbReference type="EMBL" id="MBC5651892.1"/>
    </source>
</evidence>
<feature type="transmembrane region" description="Helical" evidence="1">
    <location>
        <begin position="345"/>
        <end position="363"/>
    </location>
</feature>
<dbReference type="RefSeq" id="WP_186901598.1">
    <property type="nucleotide sequence ID" value="NZ_JACOOT010000029.1"/>
</dbReference>
<feature type="transmembrane region" description="Helical" evidence="1">
    <location>
        <begin position="149"/>
        <end position="170"/>
    </location>
</feature>
<feature type="transmembrane region" description="Helical" evidence="1">
    <location>
        <begin position="242"/>
        <end position="264"/>
    </location>
</feature>
<gene>
    <name evidence="3" type="ORF">H8S54_12430</name>
</gene>
<dbReference type="Proteomes" id="UP000652847">
    <property type="component" value="Unassembled WGS sequence"/>
</dbReference>
<accession>A0A8I0DSM6</accession>
<keyword evidence="1" id="KW-1133">Transmembrane helix</keyword>
<dbReference type="EMBL" id="JACOOT010000029">
    <property type="protein sequence ID" value="MBC5651892.1"/>
    <property type="molecule type" value="Genomic_DNA"/>
</dbReference>
<feature type="transmembrane region" description="Helical" evidence="1">
    <location>
        <begin position="21"/>
        <end position="46"/>
    </location>
</feature>
<evidence type="ECO:0000313" key="4">
    <source>
        <dbReference type="Proteomes" id="UP000652847"/>
    </source>
</evidence>
<keyword evidence="4" id="KW-1185">Reference proteome</keyword>